<proteinExistence type="predicted"/>
<name>A0A285N3E9_9AQUI</name>
<dbReference type="GO" id="GO:0005829">
    <property type="term" value="C:cytosol"/>
    <property type="evidence" value="ECO:0007669"/>
    <property type="project" value="TreeGrafter"/>
</dbReference>
<dbReference type="EMBL" id="OBEI01000001">
    <property type="protein sequence ID" value="SNZ03848.1"/>
    <property type="molecule type" value="Genomic_DNA"/>
</dbReference>
<dbReference type="PANTHER" id="PTHR11365:SF23">
    <property type="entry name" value="HYPOTHETICAL 5-OXOPROLINASE (EUROFUNG)-RELATED"/>
    <property type="match status" value="1"/>
</dbReference>
<reference evidence="3" key="1">
    <citation type="submission" date="2017-09" db="EMBL/GenBank/DDBJ databases">
        <authorList>
            <person name="Varghese N."/>
            <person name="Submissions S."/>
        </authorList>
    </citation>
    <scope>NUCLEOTIDE SEQUENCE [LARGE SCALE GENOMIC DNA]</scope>
    <source>
        <strain evidence="3">DSM 15103</strain>
    </source>
</reference>
<dbReference type="GO" id="GO:0006749">
    <property type="term" value="P:glutathione metabolic process"/>
    <property type="evidence" value="ECO:0007669"/>
    <property type="project" value="TreeGrafter"/>
</dbReference>
<dbReference type="Proteomes" id="UP000219036">
    <property type="component" value="Unassembled WGS sequence"/>
</dbReference>
<evidence type="ECO:0000259" key="1">
    <source>
        <dbReference type="Pfam" id="PF02538"/>
    </source>
</evidence>
<evidence type="ECO:0000313" key="3">
    <source>
        <dbReference type="Proteomes" id="UP000219036"/>
    </source>
</evidence>
<dbReference type="AlphaFoldDB" id="A0A285N3E9"/>
<dbReference type="OrthoDB" id="102473at2"/>
<dbReference type="GO" id="GO:0017168">
    <property type="term" value="F:5-oxoprolinase (ATP-hydrolyzing) activity"/>
    <property type="evidence" value="ECO:0007669"/>
    <property type="project" value="TreeGrafter"/>
</dbReference>
<keyword evidence="3" id="KW-1185">Reference proteome</keyword>
<dbReference type="RefSeq" id="WP_096999665.1">
    <property type="nucleotide sequence ID" value="NZ_OBEI01000001.1"/>
</dbReference>
<organism evidence="2 3">
    <name type="scientific">Persephonella hydrogeniphila</name>
    <dbReference type="NCBI Taxonomy" id="198703"/>
    <lineage>
        <taxon>Bacteria</taxon>
        <taxon>Pseudomonadati</taxon>
        <taxon>Aquificota</taxon>
        <taxon>Aquificia</taxon>
        <taxon>Aquificales</taxon>
        <taxon>Hydrogenothermaceae</taxon>
        <taxon>Persephonella</taxon>
    </lineage>
</organism>
<sequence>MVDPILLEVFKNRFSAIAEEMGVLLQRTSFSPNIKERRDFSCAIFDSEGDLVAQAAHIPVHLGSMPLSVKSAIESASFEEGDMVVLNDPYRGGSHLPDITVVAPVFIEGELRFFVANRAHHADVGGISSGSMPLSSSIFQEGIIIPPVKIMKRGKIDKEILSIIKTNTRTPEEREGDFLAQISANLTGIKRLKELVGKYSIQTVTFYMDALNKYSERIMRNKIKQIPDGTYTFTDYMEDDGLKNKDIKISVRIDIKGDEAVVDFSDSDKQTEGGINAVRAITVSAVYYVFRSLAGKDIPTNTGCFKPVKIITKKGTVVDCTHPSPVSAGNVETSQRIVDVVLGALSKALPEEIPAASQGTMNNITIGGINPDNGKPFTYYETIGGGMGGSSKGNGESAIQSHMTNTLNTPIEALEFEYPFIVEKYSIRKNSGGNGLFKGGSGIIRSIKILTDAEVTVISERRRIPPYGLFGGEPGEVGRNIVIHNGKKIVESSKFHRKLKKGDIIIIETPGGGGYGRPSS</sequence>
<dbReference type="InterPro" id="IPR045079">
    <property type="entry name" value="Oxoprolinase-like"/>
</dbReference>
<dbReference type="PANTHER" id="PTHR11365">
    <property type="entry name" value="5-OXOPROLINASE RELATED"/>
    <property type="match status" value="1"/>
</dbReference>
<dbReference type="Pfam" id="PF02538">
    <property type="entry name" value="Hydantoinase_B"/>
    <property type="match status" value="1"/>
</dbReference>
<gene>
    <name evidence="2" type="ORF">SAMN06265182_0487</name>
</gene>
<feature type="domain" description="Hydantoinase B/oxoprolinase" evidence="1">
    <location>
        <begin position="3"/>
        <end position="518"/>
    </location>
</feature>
<accession>A0A285N3E9</accession>
<dbReference type="InterPro" id="IPR003692">
    <property type="entry name" value="Hydantoinase_B"/>
</dbReference>
<protein>
    <submittedName>
        <fullName evidence="2">N-methylhydantoinase B</fullName>
    </submittedName>
</protein>
<evidence type="ECO:0000313" key="2">
    <source>
        <dbReference type="EMBL" id="SNZ03848.1"/>
    </source>
</evidence>